<sequence length="92" mass="10224">MSAHSLKFLEFSTALLQLHININLSVCKSRRHWMPPQSPIRVIKIDCSSVFNAFSSPLFRPKSATRDFYVLAGAEDMTFALPSTPGGLPTKT</sequence>
<keyword evidence="2" id="KW-1185">Reference proteome</keyword>
<evidence type="ECO:0000313" key="1">
    <source>
        <dbReference type="EMBL" id="GIY28145.1"/>
    </source>
</evidence>
<name>A0AAV4S6Q5_CAEEX</name>
<proteinExistence type="predicted"/>
<organism evidence="1 2">
    <name type="scientific">Caerostris extrusa</name>
    <name type="common">Bark spider</name>
    <name type="synonym">Caerostris bankana</name>
    <dbReference type="NCBI Taxonomy" id="172846"/>
    <lineage>
        <taxon>Eukaryota</taxon>
        <taxon>Metazoa</taxon>
        <taxon>Ecdysozoa</taxon>
        <taxon>Arthropoda</taxon>
        <taxon>Chelicerata</taxon>
        <taxon>Arachnida</taxon>
        <taxon>Araneae</taxon>
        <taxon>Araneomorphae</taxon>
        <taxon>Entelegynae</taxon>
        <taxon>Araneoidea</taxon>
        <taxon>Araneidae</taxon>
        <taxon>Caerostris</taxon>
    </lineage>
</organism>
<reference evidence="1 2" key="1">
    <citation type="submission" date="2021-06" db="EMBL/GenBank/DDBJ databases">
        <title>Caerostris extrusa draft genome.</title>
        <authorList>
            <person name="Kono N."/>
            <person name="Arakawa K."/>
        </authorList>
    </citation>
    <scope>NUCLEOTIDE SEQUENCE [LARGE SCALE GENOMIC DNA]</scope>
</reference>
<dbReference type="EMBL" id="BPLR01008910">
    <property type="protein sequence ID" value="GIY28145.1"/>
    <property type="molecule type" value="Genomic_DNA"/>
</dbReference>
<dbReference type="Proteomes" id="UP001054945">
    <property type="component" value="Unassembled WGS sequence"/>
</dbReference>
<protein>
    <submittedName>
        <fullName evidence="1">Uncharacterized protein</fullName>
    </submittedName>
</protein>
<comment type="caution">
    <text evidence="1">The sequence shown here is derived from an EMBL/GenBank/DDBJ whole genome shotgun (WGS) entry which is preliminary data.</text>
</comment>
<accession>A0AAV4S6Q5</accession>
<evidence type="ECO:0000313" key="2">
    <source>
        <dbReference type="Proteomes" id="UP001054945"/>
    </source>
</evidence>
<dbReference type="AlphaFoldDB" id="A0AAV4S6Q5"/>
<gene>
    <name evidence="1" type="ORF">CEXT_40621</name>
</gene>